<reference evidence="1" key="1">
    <citation type="submission" date="2012-11" db="EMBL/GenBank/DDBJ databases">
        <authorList>
            <person name="Lucero-Rivera Y.E."/>
            <person name="Tovar-Ramirez D."/>
        </authorList>
    </citation>
    <scope>NUCLEOTIDE SEQUENCE</scope>
    <source>
        <tissue evidence="1">Salivary gland</tissue>
    </source>
</reference>
<dbReference type="EMBL" id="GACK01010544">
    <property type="protein sequence ID" value="JAA54490.1"/>
    <property type="molecule type" value="mRNA"/>
</dbReference>
<proteinExistence type="evidence at transcript level"/>
<name>L7LRZ1_RHIPC</name>
<dbReference type="AlphaFoldDB" id="L7LRZ1"/>
<accession>L7LRZ1</accession>
<sequence length="88" mass="9770">MAPLWSLLTLLYIPIGFLRKHFQAIASLSPLWSLLTLHYIPIGILRKHFQAIASLSGRTPAGHVEGLGSVPTRAAVFMYLLASILKFR</sequence>
<protein>
    <submittedName>
        <fullName evidence="1">Uncharacterized protein</fullName>
    </submittedName>
</protein>
<reference evidence="1" key="2">
    <citation type="journal article" date="2015" name="J. Proteomics">
        <title>Sexual differences in the sialomes of the zebra tick, Rhipicephalus pulchellus.</title>
        <authorList>
            <person name="Tan A.W."/>
            <person name="Francischetti I.M."/>
            <person name="Slovak M."/>
            <person name="Kini R.M."/>
            <person name="Ribeiro J.M."/>
        </authorList>
    </citation>
    <scope>NUCLEOTIDE SEQUENCE</scope>
    <source>
        <tissue evidence="1">Salivary gland</tissue>
    </source>
</reference>
<evidence type="ECO:0000313" key="1">
    <source>
        <dbReference type="EMBL" id="JAA54490.1"/>
    </source>
</evidence>
<organism evidence="1">
    <name type="scientific">Rhipicephalus pulchellus</name>
    <name type="common">Yellow backed tick</name>
    <name type="synonym">Dermacentor pulchellus</name>
    <dbReference type="NCBI Taxonomy" id="72859"/>
    <lineage>
        <taxon>Eukaryota</taxon>
        <taxon>Metazoa</taxon>
        <taxon>Ecdysozoa</taxon>
        <taxon>Arthropoda</taxon>
        <taxon>Chelicerata</taxon>
        <taxon>Arachnida</taxon>
        <taxon>Acari</taxon>
        <taxon>Parasitiformes</taxon>
        <taxon>Ixodida</taxon>
        <taxon>Ixodoidea</taxon>
        <taxon>Ixodidae</taxon>
        <taxon>Rhipicephalinae</taxon>
        <taxon>Rhipicephalus</taxon>
        <taxon>Rhipicephalus</taxon>
    </lineage>
</organism>